<sequence length="215" mass="23759">MLSPRLRHPDLVIDFVEALVGQSGLDALTIRALTTASGFSNGAIYRTFGSRGGLIGRMWIRAESRFLELMKGLIAQAHNPFDAAVAAAETSLVYLQRYPKSAAVLFTVRREEALSLPMSIEIGDQLRALDDELVAIMSQLAKNLWKRNDAETVDLVAACILDLPKWVALRNMRLGTYLGSVYLRATIRAILEVGPPPLVPHHEVLPEEPAYRVLL</sequence>
<dbReference type="InterPro" id="IPR009057">
    <property type="entry name" value="Homeodomain-like_sf"/>
</dbReference>
<feature type="DNA-binding region" description="H-T-H motif" evidence="2">
    <location>
        <begin position="29"/>
        <end position="48"/>
    </location>
</feature>
<keyword evidence="1 2" id="KW-0238">DNA-binding</keyword>
<dbReference type="PROSITE" id="PS50977">
    <property type="entry name" value="HTH_TETR_2"/>
    <property type="match status" value="1"/>
</dbReference>
<dbReference type="InterPro" id="IPR001647">
    <property type="entry name" value="HTH_TetR"/>
</dbReference>
<dbReference type="SUPFAM" id="SSF46689">
    <property type="entry name" value="Homeodomain-like"/>
    <property type="match status" value="1"/>
</dbReference>
<dbReference type="AlphaFoldDB" id="A0A1X2CMS6"/>
<dbReference type="OrthoDB" id="4377220at2"/>
<proteinExistence type="predicted"/>
<evidence type="ECO:0000313" key="4">
    <source>
        <dbReference type="EMBL" id="ORW76619.1"/>
    </source>
</evidence>
<name>A0A1X2CMS6_9MYCO</name>
<evidence type="ECO:0000256" key="2">
    <source>
        <dbReference type="PROSITE-ProRule" id="PRU00335"/>
    </source>
</evidence>
<dbReference type="Gene3D" id="1.10.357.10">
    <property type="entry name" value="Tetracycline Repressor, domain 2"/>
    <property type="match status" value="1"/>
</dbReference>
<dbReference type="Pfam" id="PF00440">
    <property type="entry name" value="TetR_N"/>
    <property type="match status" value="1"/>
</dbReference>
<comment type="caution">
    <text evidence="4">The sequence shown here is derived from an EMBL/GenBank/DDBJ whole genome shotgun (WGS) entry which is preliminary data.</text>
</comment>
<keyword evidence="5" id="KW-1185">Reference proteome</keyword>
<gene>
    <name evidence="4" type="ORF">AWC22_21200</name>
</gene>
<protein>
    <recommendedName>
        <fullName evidence="3">HTH tetR-type domain-containing protein</fullName>
    </recommendedName>
</protein>
<evidence type="ECO:0000313" key="5">
    <source>
        <dbReference type="Proteomes" id="UP000193087"/>
    </source>
</evidence>
<evidence type="ECO:0000256" key="1">
    <source>
        <dbReference type="ARBA" id="ARBA00023125"/>
    </source>
</evidence>
<reference evidence="4 5" key="1">
    <citation type="submission" date="2016-01" db="EMBL/GenBank/DDBJ databases">
        <title>The new phylogeny of the genus Mycobacterium.</title>
        <authorList>
            <person name="Tarcisio F."/>
            <person name="Conor M."/>
            <person name="Antonella G."/>
            <person name="Elisabetta G."/>
            <person name="Giulia F.S."/>
            <person name="Sara T."/>
            <person name="Anna F."/>
            <person name="Clotilde B."/>
            <person name="Roberto B."/>
            <person name="Veronica D.S."/>
            <person name="Fabio R."/>
            <person name="Monica P."/>
            <person name="Olivier J."/>
            <person name="Enrico T."/>
            <person name="Nicola S."/>
        </authorList>
    </citation>
    <scope>NUCLEOTIDE SEQUENCE [LARGE SCALE GENOMIC DNA]</scope>
    <source>
        <strain evidence="4 5">DSM 45176</strain>
    </source>
</reference>
<accession>A0A1X2CMS6</accession>
<feature type="domain" description="HTH tetR-type" evidence="3">
    <location>
        <begin position="6"/>
        <end position="66"/>
    </location>
</feature>
<dbReference type="STRING" id="486698.AWC22_21200"/>
<dbReference type="EMBL" id="LQPQ01000098">
    <property type="protein sequence ID" value="ORW76619.1"/>
    <property type="molecule type" value="Genomic_DNA"/>
</dbReference>
<dbReference type="GO" id="GO:0003677">
    <property type="term" value="F:DNA binding"/>
    <property type="evidence" value="ECO:0007669"/>
    <property type="project" value="UniProtKB-UniRule"/>
</dbReference>
<dbReference type="GeneID" id="93494764"/>
<organism evidence="4 5">
    <name type="scientific">Mycobacterium riyadhense</name>
    <dbReference type="NCBI Taxonomy" id="486698"/>
    <lineage>
        <taxon>Bacteria</taxon>
        <taxon>Bacillati</taxon>
        <taxon>Actinomycetota</taxon>
        <taxon>Actinomycetes</taxon>
        <taxon>Mycobacteriales</taxon>
        <taxon>Mycobacteriaceae</taxon>
        <taxon>Mycobacterium</taxon>
    </lineage>
</organism>
<dbReference type="RefSeq" id="WP_085250962.1">
    <property type="nucleotide sequence ID" value="NZ_CAJMWJ010000001.1"/>
</dbReference>
<dbReference type="Proteomes" id="UP000193087">
    <property type="component" value="Unassembled WGS sequence"/>
</dbReference>
<evidence type="ECO:0000259" key="3">
    <source>
        <dbReference type="PROSITE" id="PS50977"/>
    </source>
</evidence>